<reference evidence="1" key="2">
    <citation type="submission" date="2025-08" db="UniProtKB">
        <authorList>
            <consortium name="Ensembl"/>
        </authorList>
    </citation>
    <scope>IDENTIFICATION</scope>
</reference>
<reference evidence="1" key="3">
    <citation type="submission" date="2025-09" db="UniProtKB">
        <authorList>
            <consortium name="Ensembl"/>
        </authorList>
    </citation>
    <scope>IDENTIFICATION</scope>
</reference>
<dbReference type="Ensembl" id="ENSOABT00000067940.1">
    <property type="protein sequence ID" value="ENSOABP00000067574.1"/>
    <property type="gene ID" value="ENSOABG00000029139.1"/>
</dbReference>
<proteinExistence type="predicted"/>
<dbReference type="Proteomes" id="UP000472276">
    <property type="component" value="Unassembled WGS sequence"/>
</dbReference>
<keyword evidence="2" id="KW-1185">Reference proteome</keyword>
<protein>
    <submittedName>
        <fullName evidence="1">Uncharacterized protein</fullName>
    </submittedName>
</protein>
<dbReference type="AlphaFoldDB" id="A0AAZ1XIW1"/>
<accession>A0AAZ1XIW1</accession>
<name>A0AAZ1XIW1_OREAU</name>
<reference evidence="2" key="1">
    <citation type="submission" date="2020-03" db="EMBL/GenBank/DDBJ databases">
        <title>Evolution of repeat sequences and sex chromosomes of tilapia species revealed by chromosome-level genomes.</title>
        <authorList>
            <person name="Xu L."/>
            <person name="Tao W."/>
            <person name="Wang D."/>
            <person name="Zhou Q."/>
        </authorList>
    </citation>
    <scope>NUCLEOTIDE SEQUENCE [LARGE SCALE GENOMIC DNA]</scope>
    <source>
        <strain evidence="2">Israel</strain>
    </source>
</reference>
<evidence type="ECO:0000313" key="1">
    <source>
        <dbReference type="Ensembl" id="ENSOABP00000067574.1"/>
    </source>
</evidence>
<evidence type="ECO:0000313" key="2">
    <source>
        <dbReference type="Proteomes" id="UP000472276"/>
    </source>
</evidence>
<organism evidence="1 2">
    <name type="scientific">Oreochromis aureus</name>
    <name type="common">Israeli tilapia</name>
    <name type="synonym">Chromis aureus</name>
    <dbReference type="NCBI Taxonomy" id="47969"/>
    <lineage>
        <taxon>Eukaryota</taxon>
        <taxon>Metazoa</taxon>
        <taxon>Chordata</taxon>
        <taxon>Craniata</taxon>
        <taxon>Vertebrata</taxon>
        <taxon>Euteleostomi</taxon>
        <taxon>Actinopterygii</taxon>
        <taxon>Neopterygii</taxon>
        <taxon>Teleostei</taxon>
        <taxon>Neoteleostei</taxon>
        <taxon>Acanthomorphata</taxon>
        <taxon>Ovalentaria</taxon>
        <taxon>Cichlomorphae</taxon>
        <taxon>Cichliformes</taxon>
        <taxon>Cichlidae</taxon>
        <taxon>African cichlids</taxon>
        <taxon>Pseudocrenilabrinae</taxon>
        <taxon>Oreochromini</taxon>
        <taxon>Oreochromis</taxon>
    </lineage>
</organism>
<sequence>GVNAAHAASLTFDWLFHCSANSQHAECTEGLRQPVCLHIPLPVFHMLHSRYSHFHRTIVSFRLVLCLCASVT</sequence>